<feature type="transmembrane region" description="Helical" evidence="7">
    <location>
        <begin position="120"/>
        <end position="147"/>
    </location>
</feature>
<evidence type="ECO:0000259" key="10">
    <source>
        <dbReference type="Pfam" id="PF00662"/>
    </source>
</evidence>
<feature type="transmembrane region" description="Helical" evidence="7">
    <location>
        <begin position="372"/>
        <end position="394"/>
    </location>
</feature>
<feature type="transmembrane region" description="Helical" evidence="7">
    <location>
        <begin position="6"/>
        <end position="31"/>
    </location>
</feature>
<dbReference type="Proteomes" id="UP000321306">
    <property type="component" value="Unassembled WGS sequence"/>
</dbReference>
<keyword evidence="12" id="KW-1185">Reference proteome</keyword>
<evidence type="ECO:0000313" key="11">
    <source>
        <dbReference type="EMBL" id="GEM49509.1"/>
    </source>
</evidence>
<dbReference type="GO" id="GO:0042773">
    <property type="term" value="P:ATP synthesis coupled electron transport"/>
    <property type="evidence" value="ECO:0007669"/>
    <property type="project" value="InterPro"/>
</dbReference>
<dbReference type="Pfam" id="PF00662">
    <property type="entry name" value="Proton_antipo_N"/>
    <property type="match status" value="1"/>
</dbReference>
<comment type="caution">
    <text evidence="11">The sequence shown here is derived from an EMBL/GenBank/DDBJ whole genome shotgun (WGS) entry which is preliminary data.</text>
</comment>
<keyword evidence="5 7" id="KW-1133">Transmembrane helix</keyword>
<sequence>MEPITTTLPFLVITGPLLYLLAGLISVRWASRNPQKMVQITNPIAWTGFGVAVLSAIGLAFTGKISHTFFSLGAFFKLTVYFDVLSAVMLTLVSFIGLIVTRYTRNYLAGDAGQGRFLKWLSLTIAAVLTLMVSGHLGMFVLVWMGISLGLHQLLVFYPERFGARLAARKKFITSRLGDLSMITAAVLVYQGFGTLDFVRIFELAQEARMSGASLPYIPEITGLLVLAALLKSAQFPFHSWLPEVMETPTPVSALLHAGIINAGGFLMVRMSEVMVLAPGSLTALTVVGGLTALFGSVVMLTQNTVKVGLAYSTIAQMGFMLLQCGLGAFPAAVLHIVGHSLYKAHAFLSSGSVVETSKSSLKLPKGKPQTLNLLLVLASAVGLTFAAGALFGAPLDHKPGLLVLGSTLMMGLVYLMWNAASERLTAKLFVKGLGFTGFVAVSYFALQSGVEWLLKGAVVTDPLAPTVMGLLISISLIVLFLAALVLQMLLPYRISHPQWQVAYIHLLNGLYVHAFTHRLIEKVWPIKPAVSPEAAQKGKSHDFAKRAS</sequence>
<evidence type="ECO:0000256" key="7">
    <source>
        <dbReference type="HAMAP-Rule" id="MF_00862"/>
    </source>
</evidence>
<keyword evidence="4 7" id="KW-0812">Transmembrane</keyword>
<feature type="transmembrane region" description="Helical" evidence="7">
    <location>
        <begin position="43"/>
        <end position="61"/>
    </location>
</feature>
<keyword evidence="3 7" id="KW-1003">Cell membrane</keyword>
<dbReference type="InterPro" id="IPR001516">
    <property type="entry name" value="Proton_antipo_N"/>
</dbReference>
<gene>
    <name evidence="7" type="primary">dabB</name>
    <name evidence="11" type="ORF">DC3_51440</name>
</gene>
<dbReference type="Pfam" id="PF00361">
    <property type="entry name" value="Proton_antipo_M"/>
    <property type="match status" value="1"/>
</dbReference>
<name>A0A511N9K0_DEIC1</name>
<evidence type="ECO:0000256" key="5">
    <source>
        <dbReference type="ARBA" id="ARBA00022989"/>
    </source>
</evidence>
<dbReference type="GO" id="GO:0005886">
    <property type="term" value="C:plasma membrane"/>
    <property type="evidence" value="ECO:0007669"/>
    <property type="project" value="UniProtKB-SubCell"/>
</dbReference>
<comment type="subunit">
    <text evidence="7">Forms a complex with DabA.</text>
</comment>
<dbReference type="HAMAP" id="MF_00862">
    <property type="entry name" value="DabB"/>
    <property type="match status" value="1"/>
</dbReference>
<proteinExistence type="inferred from homology"/>
<dbReference type="PANTHER" id="PTHR42829">
    <property type="entry name" value="NADH-UBIQUINONE OXIDOREDUCTASE CHAIN 5"/>
    <property type="match status" value="1"/>
</dbReference>
<dbReference type="GO" id="GO:0008137">
    <property type="term" value="F:NADH dehydrogenase (ubiquinone) activity"/>
    <property type="evidence" value="ECO:0007669"/>
    <property type="project" value="InterPro"/>
</dbReference>
<evidence type="ECO:0000256" key="2">
    <source>
        <dbReference type="ARBA" id="ARBA00022448"/>
    </source>
</evidence>
<dbReference type="EMBL" id="BJXB01000036">
    <property type="protein sequence ID" value="GEM49509.1"/>
    <property type="molecule type" value="Genomic_DNA"/>
</dbReference>
<dbReference type="GO" id="GO:0012505">
    <property type="term" value="C:endomembrane system"/>
    <property type="evidence" value="ECO:0007669"/>
    <property type="project" value="UniProtKB-SubCell"/>
</dbReference>
<comment type="function">
    <text evidence="7">Part of an energy-coupled inorganic carbon pump.</text>
</comment>
<organism evidence="11 12">
    <name type="scientific">Deinococcus cellulosilyticus (strain DSM 18568 / NBRC 106333 / KACC 11606 / 5516J-15)</name>
    <dbReference type="NCBI Taxonomy" id="1223518"/>
    <lineage>
        <taxon>Bacteria</taxon>
        <taxon>Thermotogati</taxon>
        <taxon>Deinococcota</taxon>
        <taxon>Deinococci</taxon>
        <taxon>Deinococcales</taxon>
        <taxon>Deinococcaceae</taxon>
        <taxon>Deinococcus</taxon>
    </lineage>
</organism>
<evidence type="ECO:0000256" key="1">
    <source>
        <dbReference type="ARBA" id="ARBA00004127"/>
    </source>
</evidence>
<dbReference type="PRINTS" id="PR01434">
    <property type="entry name" value="NADHDHGNASE5"/>
</dbReference>
<protein>
    <recommendedName>
        <fullName evidence="7">Probable inorganic carbon transporter subunit DabB</fullName>
    </recommendedName>
</protein>
<dbReference type="RefSeq" id="WP_146890197.1">
    <property type="nucleotide sequence ID" value="NZ_BJXB01000036.1"/>
</dbReference>
<feature type="transmembrane region" description="Helical" evidence="7">
    <location>
        <begin position="429"/>
        <end position="447"/>
    </location>
</feature>
<comment type="similarity">
    <text evidence="7">Belongs to the inorganic carbon transporter (TC 9.A.2) DabB family.</text>
</comment>
<dbReference type="InterPro" id="IPR046396">
    <property type="entry name" value="Transporter_DabB"/>
</dbReference>
<dbReference type="OrthoDB" id="9807568at2"/>
<evidence type="ECO:0000259" key="9">
    <source>
        <dbReference type="Pfam" id="PF00361"/>
    </source>
</evidence>
<feature type="transmembrane region" description="Helical" evidence="7">
    <location>
        <begin position="400"/>
        <end position="417"/>
    </location>
</feature>
<evidence type="ECO:0000256" key="6">
    <source>
        <dbReference type="ARBA" id="ARBA00023136"/>
    </source>
</evidence>
<feature type="transmembrane region" description="Helical" evidence="7">
    <location>
        <begin position="321"/>
        <end position="343"/>
    </location>
</feature>
<feature type="transmembrane region" description="Helical" evidence="7">
    <location>
        <begin position="276"/>
        <end position="301"/>
    </location>
</feature>
<dbReference type="AlphaFoldDB" id="A0A511N9K0"/>
<feature type="transmembrane region" description="Helical" evidence="7">
    <location>
        <begin position="251"/>
        <end position="269"/>
    </location>
</feature>
<comment type="subcellular location">
    <subcellularLocation>
        <location evidence="7">Cell membrane</location>
        <topology evidence="7">Multi-pass membrane protein</topology>
    </subcellularLocation>
    <subcellularLocation>
        <location evidence="1">Endomembrane system</location>
        <topology evidence="1">Multi-pass membrane protein</topology>
    </subcellularLocation>
    <subcellularLocation>
        <location evidence="8">Membrane</location>
        <topology evidence="8">Multi-pass membrane protein</topology>
    </subcellularLocation>
</comment>
<evidence type="ECO:0000256" key="3">
    <source>
        <dbReference type="ARBA" id="ARBA00022475"/>
    </source>
</evidence>
<feature type="transmembrane region" description="Helical" evidence="7">
    <location>
        <begin position="81"/>
        <end position="100"/>
    </location>
</feature>
<feature type="transmembrane region" description="Helical" evidence="7">
    <location>
        <begin position="214"/>
        <end position="231"/>
    </location>
</feature>
<feature type="transmembrane region" description="Helical" evidence="7">
    <location>
        <begin position="467"/>
        <end position="491"/>
    </location>
</feature>
<accession>A0A511N9K0</accession>
<dbReference type="GO" id="GO:0015990">
    <property type="term" value="P:electron transport coupled proton transport"/>
    <property type="evidence" value="ECO:0007669"/>
    <property type="project" value="TreeGrafter"/>
</dbReference>
<dbReference type="InterPro" id="IPR001750">
    <property type="entry name" value="ND/Mrp_TM"/>
</dbReference>
<evidence type="ECO:0000256" key="4">
    <source>
        <dbReference type="ARBA" id="ARBA00022692"/>
    </source>
</evidence>
<dbReference type="PANTHER" id="PTHR42829:SF1">
    <property type="entry name" value="INORGANIC CARBON TRANSPORTER SUBUNIT DABB-RELATED"/>
    <property type="match status" value="1"/>
</dbReference>
<dbReference type="GO" id="GO:0003954">
    <property type="term" value="F:NADH dehydrogenase activity"/>
    <property type="evidence" value="ECO:0007669"/>
    <property type="project" value="TreeGrafter"/>
</dbReference>
<evidence type="ECO:0000313" key="12">
    <source>
        <dbReference type="Proteomes" id="UP000321306"/>
    </source>
</evidence>
<keyword evidence="2 7" id="KW-0813">Transport</keyword>
<feature type="transmembrane region" description="Helical" evidence="7">
    <location>
        <begin position="180"/>
        <end position="202"/>
    </location>
</feature>
<feature type="domain" description="NADH-Ubiquinone oxidoreductase (complex I) chain 5 N-terminal" evidence="10">
    <location>
        <begin position="76"/>
        <end position="117"/>
    </location>
</feature>
<dbReference type="InterPro" id="IPR003945">
    <property type="entry name" value="NU5C-like"/>
</dbReference>
<keyword evidence="6 7" id="KW-0472">Membrane</keyword>
<evidence type="ECO:0000256" key="8">
    <source>
        <dbReference type="RuleBase" id="RU000320"/>
    </source>
</evidence>
<reference evidence="11 12" key="1">
    <citation type="submission" date="2019-07" db="EMBL/GenBank/DDBJ databases">
        <title>Whole genome shotgun sequence of Deinococcus cellulosilyticus NBRC 106333.</title>
        <authorList>
            <person name="Hosoyama A."/>
            <person name="Uohara A."/>
            <person name="Ohji S."/>
            <person name="Ichikawa N."/>
        </authorList>
    </citation>
    <scope>NUCLEOTIDE SEQUENCE [LARGE SCALE GENOMIC DNA]</scope>
    <source>
        <strain evidence="11 12">NBRC 106333</strain>
    </source>
</reference>
<feature type="domain" description="NADH:quinone oxidoreductase/Mrp antiporter transmembrane" evidence="9">
    <location>
        <begin position="134"/>
        <end position="362"/>
    </location>
</feature>